<dbReference type="EMBL" id="JADKGY010000020">
    <property type="protein sequence ID" value="MBK9983504.1"/>
    <property type="molecule type" value="Genomic_DNA"/>
</dbReference>
<dbReference type="InterPro" id="IPR019850">
    <property type="entry name" value="GldD-like"/>
</dbReference>
<accession>A0A9D7SWL0</accession>
<gene>
    <name evidence="1" type="ORF">IPP15_14145</name>
</gene>
<dbReference type="PROSITE" id="PS51257">
    <property type="entry name" value="PROKAR_LIPOPROTEIN"/>
    <property type="match status" value="1"/>
</dbReference>
<evidence type="ECO:0000313" key="2">
    <source>
        <dbReference type="Proteomes" id="UP000808337"/>
    </source>
</evidence>
<sequence>MIRAIFSIFTLCILVAGCQHDPASPKPRAYPRIEYPERKYVQYNEAECPFTFEYPDYAEIKKKNEQCWFDLFMPSFDARIHCTYVPVTSRAKFDDLISDSYAIADRINARANYMQETPLQNPQRIRGMILTWTGPAASPMHFFLTDTTAHFFTAALYFDSKVNPDSLQPIAQFIQQDIKHMISTFDWRK</sequence>
<evidence type="ECO:0008006" key="3">
    <source>
        <dbReference type="Google" id="ProtNLM"/>
    </source>
</evidence>
<organism evidence="1 2">
    <name type="scientific">Candidatus Opimibacter skivensis</name>
    <dbReference type="NCBI Taxonomy" id="2982028"/>
    <lineage>
        <taxon>Bacteria</taxon>
        <taxon>Pseudomonadati</taxon>
        <taxon>Bacteroidota</taxon>
        <taxon>Saprospiria</taxon>
        <taxon>Saprospirales</taxon>
        <taxon>Saprospiraceae</taxon>
        <taxon>Candidatus Opimibacter</taxon>
    </lineage>
</organism>
<reference evidence="1 2" key="1">
    <citation type="submission" date="2020-10" db="EMBL/GenBank/DDBJ databases">
        <title>Connecting structure to function with the recovery of over 1000 high-quality activated sludge metagenome-assembled genomes encoding full-length rRNA genes using long-read sequencing.</title>
        <authorList>
            <person name="Singleton C.M."/>
            <person name="Petriglieri F."/>
            <person name="Kristensen J.M."/>
            <person name="Kirkegaard R.H."/>
            <person name="Michaelsen T.Y."/>
            <person name="Andersen M.H."/>
            <person name="Karst S.M."/>
            <person name="Dueholm M.S."/>
            <person name="Nielsen P.H."/>
            <person name="Albertsen M."/>
        </authorList>
    </citation>
    <scope>NUCLEOTIDE SEQUENCE [LARGE SCALE GENOMIC DNA]</scope>
    <source>
        <strain evidence="1">Ribe_18-Q3-R11-54_MAXAC.273</strain>
    </source>
</reference>
<dbReference type="AlphaFoldDB" id="A0A9D7SWL0"/>
<dbReference type="Proteomes" id="UP000808337">
    <property type="component" value="Unassembled WGS sequence"/>
</dbReference>
<proteinExistence type="predicted"/>
<name>A0A9D7SWL0_9BACT</name>
<evidence type="ECO:0000313" key="1">
    <source>
        <dbReference type="EMBL" id="MBK9983504.1"/>
    </source>
</evidence>
<comment type="caution">
    <text evidence="1">The sequence shown here is derived from an EMBL/GenBank/DDBJ whole genome shotgun (WGS) entry which is preliminary data.</text>
</comment>
<dbReference type="Pfam" id="PF25593">
    <property type="entry name" value="GldD_lipo"/>
    <property type="match status" value="1"/>
</dbReference>
<protein>
    <recommendedName>
        <fullName evidence="3">Gliding motility lipoprotein GldD</fullName>
    </recommendedName>
</protein>